<reference evidence="4" key="1">
    <citation type="submission" date="2021-01" db="EMBL/GenBank/DDBJ databases">
        <authorList>
            <person name="Corre E."/>
            <person name="Pelletier E."/>
            <person name="Niang G."/>
            <person name="Scheremetjew M."/>
            <person name="Finn R."/>
            <person name="Kale V."/>
            <person name="Holt S."/>
            <person name="Cochrane G."/>
            <person name="Meng A."/>
            <person name="Brown T."/>
            <person name="Cohen L."/>
        </authorList>
    </citation>
    <scope>NUCLEOTIDE SEQUENCE</scope>
    <source>
        <strain evidence="4">CCMP1413</strain>
    </source>
</reference>
<dbReference type="Pfam" id="PF03556">
    <property type="entry name" value="Cullin_binding"/>
    <property type="match status" value="1"/>
</dbReference>
<dbReference type="InterPro" id="IPR014764">
    <property type="entry name" value="DCN-prot"/>
</dbReference>
<evidence type="ECO:0000256" key="2">
    <source>
        <dbReference type="SAM" id="MobiDB-lite"/>
    </source>
</evidence>
<organism evidence="4">
    <name type="scientific">Prasinoderma coloniale</name>
    <dbReference type="NCBI Taxonomy" id="156133"/>
    <lineage>
        <taxon>Eukaryota</taxon>
        <taxon>Viridiplantae</taxon>
        <taxon>Prasinodermophyta</taxon>
        <taxon>Prasinodermophyceae</taxon>
        <taxon>Prasinodermales</taxon>
        <taxon>Prasinodermaceae</taxon>
        <taxon>Prasinoderma</taxon>
    </lineage>
</organism>
<comment type="function">
    <text evidence="1">Neddylation of cullins play an essential role in the regulation of SCF-type complexes activity.</text>
</comment>
<name>A0A7R9TUC7_9VIRI</name>
<dbReference type="EMBL" id="HBDZ01011739">
    <property type="protein sequence ID" value="CAD8245120.1"/>
    <property type="molecule type" value="Transcribed_RNA"/>
</dbReference>
<dbReference type="GO" id="GO:0097602">
    <property type="term" value="F:cullin family protein binding"/>
    <property type="evidence" value="ECO:0007669"/>
    <property type="project" value="TreeGrafter"/>
</dbReference>
<feature type="compositionally biased region" description="Basic residues" evidence="2">
    <location>
        <begin position="1"/>
        <end position="10"/>
    </location>
</feature>
<dbReference type="Gene3D" id="1.10.238.200">
    <property type="entry name" value="Cullin, PONY binding domain"/>
    <property type="match status" value="1"/>
</dbReference>
<dbReference type="Gene3D" id="1.10.238.10">
    <property type="entry name" value="EF-hand"/>
    <property type="match status" value="1"/>
</dbReference>
<feature type="region of interest" description="Disordered" evidence="2">
    <location>
        <begin position="1"/>
        <end position="26"/>
    </location>
</feature>
<dbReference type="InterPro" id="IPR042460">
    <property type="entry name" value="DCN1-like_PONY"/>
</dbReference>
<feature type="domain" description="DCUN1" evidence="3">
    <location>
        <begin position="25"/>
        <end position="222"/>
    </location>
</feature>
<dbReference type="PROSITE" id="PS51229">
    <property type="entry name" value="DCUN1"/>
    <property type="match status" value="1"/>
</dbReference>
<dbReference type="PANTHER" id="PTHR12281:SF12">
    <property type="entry name" value="DEFECTIVE IN CULLIN NEDDYLATION PROTEIN"/>
    <property type="match status" value="1"/>
</dbReference>
<gene>
    <name evidence="4" type="ORF">PCOL08062_LOCUS8985</name>
</gene>
<evidence type="ECO:0000313" key="4">
    <source>
        <dbReference type="EMBL" id="CAD8245120.1"/>
    </source>
</evidence>
<sequence length="271" mass="30497">MVQVTRRRHSGGGGGSASKRSKTAGATSAVDTLFDDFRGPLSADATPEDADRIGPEGVERFCEALGVSPASQTVLLLCWTMRCEHMGYFSRPEWRRGFAELHAESVAQLKKALPRLERSIYDRDAFNRFYEFGFNYCLTEPNQKILDLDTAAQMLAVVMPADCPHLAPFIEFLGVQTENKCFRRDEWLSFGRFCEEIEPDCSNYDESSSWPLIFDKCVCAATRMSRVAPPRARPFLRARADTRLATQPHPHAPAPPRHTSYVEWRTDGANV</sequence>
<dbReference type="GO" id="GO:0045116">
    <property type="term" value="P:protein neddylation"/>
    <property type="evidence" value="ECO:0007669"/>
    <property type="project" value="TreeGrafter"/>
</dbReference>
<dbReference type="InterPro" id="IPR005176">
    <property type="entry name" value="PONY_dom"/>
</dbReference>
<dbReference type="GO" id="GO:0031624">
    <property type="term" value="F:ubiquitin conjugating enzyme binding"/>
    <property type="evidence" value="ECO:0007669"/>
    <property type="project" value="TreeGrafter"/>
</dbReference>
<evidence type="ECO:0000256" key="1">
    <source>
        <dbReference type="RuleBase" id="RU410713"/>
    </source>
</evidence>
<proteinExistence type="predicted"/>
<dbReference type="AlphaFoldDB" id="A0A7R9TUC7"/>
<evidence type="ECO:0000259" key="3">
    <source>
        <dbReference type="PROSITE" id="PS51229"/>
    </source>
</evidence>
<dbReference type="GO" id="GO:0032182">
    <property type="term" value="F:ubiquitin-like protein binding"/>
    <property type="evidence" value="ECO:0007669"/>
    <property type="project" value="TreeGrafter"/>
</dbReference>
<dbReference type="PANTHER" id="PTHR12281">
    <property type="entry name" value="RP42 RELATED"/>
    <property type="match status" value="1"/>
</dbReference>
<protein>
    <recommendedName>
        <fullName evidence="1">Defective in cullin neddylation protein</fullName>
    </recommendedName>
</protein>
<dbReference type="GO" id="GO:0000151">
    <property type="term" value="C:ubiquitin ligase complex"/>
    <property type="evidence" value="ECO:0007669"/>
    <property type="project" value="TreeGrafter"/>
</dbReference>
<accession>A0A7R9TUC7</accession>